<dbReference type="GO" id="GO:0005524">
    <property type="term" value="F:ATP binding"/>
    <property type="evidence" value="ECO:0007669"/>
    <property type="project" value="UniProtKB-KW"/>
</dbReference>
<reference evidence="11 12" key="1">
    <citation type="journal article" date="2018" name="Cell">
        <title>The Chara Genome: Secondary Complexity and Implications for Plant Terrestrialization.</title>
        <authorList>
            <person name="Nishiyama T."/>
            <person name="Sakayama H."/>
            <person name="Vries J.D."/>
            <person name="Buschmann H."/>
            <person name="Saint-Marcoux D."/>
            <person name="Ullrich K.K."/>
            <person name="Haas F.B."/>
            <person name="Vanderstraeten L."/>
            <person name="Becker D."/>
            <person name="Lang D."/>
            <person name="Vosolsobe S."/>
            <person name="Rombauts S."/>
            <person name="Wilhelmsson P.K.I."/>
            <person name="Janitza P."/>
            <person name="Kern R."/>
            <person name="Heyl A."/>
            <person name="Rumpler F."/>
            <person name="Villalobos L.I.A.C."/>
            <person name="Clay J.M."/>
            <person name="Skokan R."/>
            <person name="Toyoda A."/>
            <person name="Suzuki Y."/>
            <person name="Kagoshima H."/>
            <person name="Schijlen E."/>
            <person name="Tajeshwar N."/>
            <person name="Catarino B."/>
            <person name="Hetherington A.J."/>
            <person name="Saltykova A."/>
            <person name="Bonnot C."/>
            <person name="Breuninger H."/>
            <person name="Symeonidi A."/>
            <person name="Radhakrishnan G.V."/>
            <person name="Van Nieuwerburgh F."/>
            <person name="Deforce D."/>
            <person name="Chang C."/>
            <person name="Karol K.G."/>
            <person name="Hedrich R."/>
            <person name="Ulvskov P."/>
            <person name="Glockner G."/>
            <person name="Delwiche C.F."/>
            <person name="Petrasek J."/>
            <person name="Van de Peer Y."/>
            <person name="Friml J."/>
            <person name="Beilby M."/>
            <person name="Dolan L."/>
            <person name="Kohara Y."/>
            <person name="Sugano S."/>
            <person name="Fujiyama A."/>
            <person name="Delaux P.-M."/>
            <person name="Quint M."/>
            <person name="TheiBen G."/>
            <person name="Hagemann M."/>
            <person name="Harholt J."/>
            <person name="Dunand C."/>
            <person name="Zachgo S."/>
            <person name="Langdale J."/>
            <person name="Maumus F."/>
            <person name="Straeten D.V.D."/>
            <person name="Gould S.B."/>
            <person name="Rensing S.A."/>
        </authorList>
    </citation>
    <scope>NUCLEOTIDE SEQUENCE [LARGE SCALE GENOMIC DNA]</scope>
    <source>
        <strain evidence="11 12">S276</strain>
    </source>
</reference>
<dbReference type="Gene3D" id="3.90.740.10">
    <property type="entry name" value="Valyl/Leucyl/Isoleucyl-tRNA synthetase, editing domain"/>
    <property type="match status" value="1"/>
</dbReference>
<dbReference type="GO" id="GO:0004823">
    <property type="term" value="F:leucine-tRNA ligase activity"/>
    <property type="evidence" value="ECO:0007669"/>
    <property type="project" value="UniProtKB-EC"/>
</dbReference>
<evidence type="ECO:0000256" key="6">
    <source>
        <dbReference type="ARBA" id="ARBA00047469"/>
    </source>
</evidence>
<dbReference type="InterPro" id="IPR002300">
    <property type="entry name" value="aa-tRNA-synth_Ia"/>
</dbReference>
<feature type="domain" description="Methionyl/Leucyl tRNA synthetase" evidence="10">
    <location>
        <begin position="18"/>
        <end position="51"/>
    </location>
</feature>
<dbReference type="AlphaFoldDB" id="A0A388MDK5"/>
<dbReference type="GO" id="GO:0048608">
    <property type="term" value="P:reproductive structure development"/>
    <property type="evidence" value="ECO:0007669"/>
    <property type="project" value="UniProtKB-ARBA"/>
</dbReference>
<feature type="non-terminal residue" evidence="11">
    <location>
        <position position="255"/>
    </location>
</feature>
<dbReference type="OrthoDB" id="1403601at2759"/>
<dbReference type="GO" id="GO:0009791">
    <property type="term" value="P:post-embryonic development"/>
    <property type="evidence" value="ECO:0007669"/>
    <property type="project" value="UniProtKB-ARBA"/>
</dbReference>
<evidence type="ECO:0000259" key="9">
    <source>
        <dbReference type="Pfam" id="PF00133"/>
    </source>
</evidence>
<evidence type="ECO:0000256" key="5">
    <source>
        <dbReference type="ARBA" id="ARBA00023146"/>
    </source>
</evidence>
<keyword evidence="1 7" id="KW-0436">Ligase</keyword>
<dbReference type="PANTHER" id="PTHR42765">
    <property type="entry name" value="SOLEUCYL-TRNA SYNTHETASE"/>
    <property type="match status" value="1"/>
</dbReference>
<evidence type="ECO:0000313" key="12">
    <source>
        <dbReference type="Proteomes" id="UP000265515"/>
    </source>
</evidence>
<dbReference type="InterPro" id="IPR009008">
    <property type="entry name" value="Val/Leu/Ile-tRNA-synth_edit"/>
</dbReference>
<dbReference type="GO" id="GO:0032543">
    <property type="term" value="P:mitochondrial translation"/>
    <property type="evidence" value="ECO:0007669"/>
    <property type="project" value="TreeGrafter"/>
</dbReference>
<dbReference type="EMBL" id="BFEA01001104">
    <property type="protein sequence ID" value="GBG92644.1"/>
    <property type="molecule type" value="Genomic_DNA"/>
</dbReference>
<keyword evidence="5 7" id="KW-0030">Aminoacyl-tRNA synthetase</keyword>
<organism evidence="11 12">
    <name type="scientific">Chara braunii</name>
    <name type="common">Braun's stonewort</name>
    <dbReference type="NCBI Taxonomy" id="69332"/>
    <lineage>
        <taxon>Eukaryota</taxon>
        <taxon>Viridiplantae</taxon>
        <taxon>Streptophyta</taxon>
        <taxon>Charophyceae</taxon>
        <taxon>Charales</taxon>
        <taxon>Characeae</taxon>
        <taxon>Chara</taxon>
    </lineage>
</organism>
<evidence type="ECO:0000259" key="10">
    <source>
        <dbReference type="Pfam" id="PF09334"/>
    </source>
</evidence>
<feature type="compositionally biased region" description="Basic residues" evidence="8">
    <location>
        <begin position="204"/>
        <end position="213"/>
    </location>
</feature>
<keyword evidence="2 7" id="KW-0547">Nucleotide-binding</keyword>
<evidence type="ECO:0000313" key="11">
    <source>
        <dbReference type="EMBL" id="GBG92644.1"/>
    </source>
</evidence>
<accession>A0A388MDK5</accession>
<evidence type="ECO:0000256" key="3">
    <source>
        <dbReference type="ARBA" id="ARBA00022840"/>
    </source>
</evidence>
<comment type="similarity">
    <text evidence="7">Belongs to the class-I aminoacyl-tRNA synthetase family.</text>
</comment>
<dbReference type="InterPro" id="IPR015413">
    <property type="entry name" value="Methionyl/Leucyl_tRNA_Synth"/>
</dbReference>
<evidence type="ECO:0000256" key="2">
    <source>
        <dbReference type="ARBA" id="ARBA00022741"/>
    </source>
</evidence>
<dbReference type="Proteomes" id="UP000265515">
    <property type="component" value="Unassembled WGS sequence"/>
</dbReference>
<evidence type="ECO:0000256" key="8">
    <source>
        <dbReference type="SAM" id="MobiDB-lite"/>
    </source>
</evidence>
<dbReference type="Gramene" id="GBG92644">
    <property type="protein sequence ID" value="GBG92644"/>
    <property type="gene ID" value="CBR_g56609"/>
</dbReference>
<proteinExistence type="inferred from homology"/>
<dbReference type="GO" id="GO:0005739">
    <property type="term" value="C:mitochondrion"/>
    <property type="evidence" value="ECO:0007669"/>
    <property type="project" value="TreeGrafter"/>
</dbReference>
<feature type="domain" description="Aminoacyl-tRNA synthetase class Ia" evidence="9">
    <location>
        <begin position="52"/>
        <end position="116"/>
    </location>
</feature>
<keyword evidence="12" id="KW-1185">Reference proteome</keyword>
<dbReference type="Gene3D" id="3.40.50.620">
    <property type="entry name" value="HUPs"/>
    <property type="match status" value="2"/>
</dbReference>
<evidence type="ECO:0000256" key="4">
    <source>
        <dbReference type="ARBA" id="ARBA00022917"/>
    </source>
</evidence>
<dbReference type="STRING" id="69332.A0A388MDK5"/>
<dbReference type="InterPro" id="IPR014729">
    <property type="entry name" value="Rossmann-like_a/b/a_fold"/>
</dbReference>
<dbReference type="PANTHER" id="PTHR42765:SF1">
    <property type="entry name" value="ISOLEUCINE--TRNA LIGASE, MITOCHONDRIAL"/>
    <property type="match status" value="1"/>
</dbReference>
<feature type="region of interest" description="Disordered" evidence="8">
    <location>
        <begin position="181"/>
        <end position="213"/>
    </location>
</feature>
<gene>
    <name evidence="11" type="ORF">CBR_g56609</name>
</gene>
<name>A0A388MDK5_CHABU</name>
<keyword evidence="3 7" id="KW-0067">ATP-binding</keyword>
<protein>
    <submittedName>
        <fullName evidence="11">Uncharacterized protein</fullName>
    </submittedName>
</protein>
<dbReference type="Pfam" id="PF00133">
    <property type="entry name" value="tRNA-synt_1"/>
    <property type="match status" value="1"/>
</dbReference>
<dbReference type="InterPro" id="IPR050081">
    <property type="entry name" value="Ile-tRNA_ligase"/>
</dbReference>
<dbReference type="GO" id="GO:0002161">
    <property type="term" value="F:aminoacyl-tRNA deacylase activity"/>
    <property type="evidence" value="ECO:0007669"/>
    <property type="project" value="InterPro"/>
</dbReference>
<comment type="catalytic activity">
    <reaction evidence="6">
        <text>tRNA(Leu) + L-leucine + ATP = L-leucyl-tRNA(Leu) + AMP + diphosphate</text>
        <dbReference type="Rhea" id="RHEA:11688"/>
        <dbReference type="Rhea" id="RHEA-COMP:9613"/>
        <dbReference type="Rhea" id="RHEA-COMP:9622"/>
        <dbReference type="ChEBI" id="CHEBI:30616"/>
        <dbReference type="ChEBI" id="CHEBI:33019"/>
        <dbReference type="ChEBI" id="CHEBI:57427"/>
        <dbReference type="ChEBI" id="CHEBI:78442"/>
        <dbReference type="ChEBI" id="CHEBI:78494"/>
        <dbReference type="ChEBI" id="CHEBI:456215"/>
        <dbReference type="EC" id="6.1.1.4"/>
    </reaction>
</comment>
<keyword evidence="4 7" id="KW-0648">Protein biosynthesis</keyword>
<dbReference type="GO" id="GO:0006428">
    <property type="term" value="P:isoleucyl-tRNA aminoacylation"/>
    <property type="evidence" value="ECO:0007669"/>
    <property type="project" value="TreeGrafter"/>
</dbReference>
<dbReference type="SUPFAM" id="SSF50677">
    <property type="entry name" value="ValRS/IleRS/LeuRS editing domain"/>
    <property type="match status" value="1"/>
</dbReference>
<dbReference type="InterPro" id="IPR001412">
    <property type="entry name" value="aa-tRNA-synth_I_CS"/>
</dbReference>
<dbReference type="SUPFAM" id="SSF52374">
    <property type="entry name" value="Nucleotidylyl transferase"/>
    <property type="match status" value="1"/>
</dbReference>
<dbReference type="GO" id="GO:0004822">
    <property type="term" value="F:isoleucine-tRNA ligase activity"/>
    <property type="evidence" value="ECO:0007669"/>
    <property type="project" value="TreeGrafter"/>
</dbReference>
<sequence>MVDDRLVQGIFTLHDGPPYANGNLHIGHALNKILKDFINRYQILQGKKVNYRYGVWGDWENSYLTMAPQYEAAQIAVFGRMVLNGHIYRGRKPVHWSPSSKTALAEAELEYPEGHVSRSIYAAFKLTSLSDSCPEEMKSFLPDLGVAIWTTTPWTIPGNAAVAVNADLDYAVVELSDPAVDASGADEAPGNDVGENAPPQGEKKSKRGNKRGRGLSAPTCRYLLVGSDLVEDLSMKWGCPLKVHLLVKGSAVENC</sequence>
<evidence type="ECO:0000256" key="1">
    <source>
        <dbReference type="ARBA" id="ARBA00022598"/>
    </source>
</evidence>
<dbReference type="Pfam" id="PF09334">
    <property type="entry name" value="tRNA-synt_1g"/>
    <property type="match status" value="1"/>
</dbReference>
<dbReference type="PROSITE" id="PS00178">
    <property type="entry name" value="AA_TRNA_LIGASE_I"/>
    <property type="match status" value="1"/>
</dbReference>
<evidence type="ECO:0000256" key="7">
    <source>
        <dbReference type="RuleBase" id="RU363039"/>
    </source>
</evidence>
<comment type="caution">
    <text evidence="11">The sequence shown here is derived from an EMBL/GenBank/DDBJ whole genome shotgun (WGS) entry which is preliminary data.</text>
</comment>